<sequence length="150" mass="16692">MEVGGTSGKISVGGDSITGADIFGAFFDFLGGGHLGHKRPRKEELWENPLSASPPRLGSSQSLRRQGWKWIETRVMDIITEASLGKKPQFQLGRRLHFVHLLGIKEVVGRRRDMKITEGSIMNDIVHSTEQCHVGKNPDSKASYLEDNEH</sequence>
<proteinExistence type="predicted"/>
<name>A0AAV3QWT8_LITER</name>
<accession>A0AAV3QWT8</accession>
<organism evidence="1 2">
    <name type="scientific">Lithospermum erythrorhizon</name>
    <name type="common">Purple gromwell</name>
    <name type="synonym">Lithospermum officinale var. erythrorhizon</name>
    <dbReference type="NCBI Taxonomy" id="34254"/>
    <lineage>
        <taxon>Eukaryota</taxon>
        <taxon>Viridiplantae</taxon>
        <taxon>Streptophyta</taxon>
        <taxon>Embryophyta</taxon>
        <taxon>Tracheophyta</taxon>
        <taxon>Spermatophyta</taxon>
        <taxon>Magnoliopsida</taxon>
        <taxon>eudicotyledons</taxon>
        <taxon>Gunneridae</taxon>
        <taxon>Pentapetalae</taxon>
        <taxon>asterids</taxon>
        <taxon>lamiids</taxon>
        <taxon>Boraginales</taxon>
        <taxon>Boraginaceae</taxon>
        <taxon>Boraginoideae</taxon>
        <taxon>Lithospermeae</taxon>
        <taxon>Lithospermum</taxon>
    </lineage>
</organism>
<protein>
    <submittedName>
        <fullName evidence="1">Uncharacterized protein</fullName>
    </submittedName>
</protein>
<dbReference type="AlphaFoldDB" id="A0AAV3QWT8"/>
<comment type="caution">
    <text evidence="1">The sequence shown here is derived from an EMBL/GenBank/DDBJ whole genome shotgun (WGS) entry which is preliminary data.</text>
</comment>
<keyword evidence="2" id="KW-1185">Reference proteome</keyword>
<reference evidence="1 2" key="1">
    <citation type="submission" date="2024-01" db="EMBL/GenBank/DDBJ databases">
        <title>The complete chloroplast genome sequence of Lithospermum erythrorhizon: insights into the phylogenetic relationship among Boraginaceae species and the maternal lineages of purple gromwells.</title>
        <authorList>
            <person name="Okada T."/>
            <person name="Watanabe K."/>
        </authorList>
    </citation>
    <scope>NUCLEOTIDE SEQUENCE [LARGE SCALE GENOMIC DNA]</scope>
</reference>
<dbReference type="Proteomes" id="UP001454036">
    <property type="component" value="Unassembled WGS sequence"/>
</dbReference>
<evidence type="ECO:0000313" key="2">
    <source>
        <dbReference type="Proteomes" id="UP001454036"/>
    </source>
</evidence>
<gene>
    <name evidence="1" type="ORF">LIER_23209</name>
</gene>
<dbReference type="EMBL" id="BAABME010006495">
    <property type="protein sequence ID" value="GAA0168505.1"/>
    <property type="molecule type" value="Genomic_DNA"/>
</dbReference>
<evidence type="ECO:0000313" key="1">
    <source>
        <dbReference type="EMBL" id="GAA0168505.1"/>
    </source>
</evidence>